<dbReference type="Gene3D" id="3.60.15.10">
    <property type="entry name" value="Ribonuclease Z/Hydroxyacylglutathione hydrolase-like"/>
    <property type="match status" value="1"/>
</dbReference>
<evidence type="ECO:0000313" key="1">
    <source>
        <dbReference type="EMBL" id="SVE47810.1"/>
    </source>
</evidence>
<accession>A0A383DUA0</accession>
<gene>
    <name evidence="1" type="ORF">METZ01_LOCUS500664</name>
</gene>
<dbReference type="EMBL" id="UINC01220063">
    <property type="protein sequence ID" value="SVE47810.1"/>
    <property type="molecule type" value="Genomic_DNA"/>
</dbReference>
<feature type="non-terminal residue" evidence="1">
    <location>
        <position position="39"/>
    </location>
</feature>
<name>A0A383DUA0_9ZZZZ</name>
<organism evidence="1">
    <name type="scientific">marine metagenome</name>
    <dbReference type="NCBI Taxonomy" id="408172"/>
    <lineage>
        <taxon>unclassified sequences</taxon>
        <taxon>metagenomes</taxon>
        <taxon>ecological metagenomes</taxon>
    </lineage>
</organism>
<protein>
    <submittedName>
        <fullName evidence="1">Uncharacterized protein</fullName>
    </submittedName>
</protein>
<dbReference type="AlphaFoldDB" id="A0A383DUA0"/>
<sequence length="39" mass="3885">MAPTIQVVLLGVAQDAGLPQAGCDCANCVTARAVGRNPC</sequence>
<reference evidence="1" key="1">
    <citation type="submission" date="2018-05" db="EMBL/GenBank/DDBJ databases">
        <authorList>
            <person name="Lanie J.A."/>
            <person name="Ng W.-L."/>
            <person name="Kazmierczak K.M."/>
            <person name="Andrzejewski T.M."/>
            <person name="Davidsen T.M."/>
            <person name="Wayne K.J."/>
            <person name="Tettelin H."/>
            <person name="Glass J.I."/>
            <person name="Rusch D."/>
            <person name="Podicherti R."/>
            <person name="Tsui H.-C.T."/>
            <person name="Winkler M.E."/>
        </authorList>
    </citation>
    <scope>NUCLEOTIDE SEQUENCE</scope>
</reference>
<proteinExistence type="predicted"/>
<dbReference type="InterPro" id="IPR036866">
    <property type="entry name" value="RibonucZ/Hydroxyglut_hydro"/>
</dbReference>